<organism evidence="10 11">
    <name type="scientific">Pseudolycoriella hygida</name>
    <dbReference type="NCBI Taxonomy" id="35572"/>
    <lineage>
        <taxon>Eukaryota</taxon>
        <taxon>Metazoa</taxon>
        <taxon>Ecdysozoa</taxon>
        <taxon>Arthropoda</taxon>
        <taxon>Hexapoda</taxon>
        <taxon>Insecta</taxon>
        <taxon>Pterygota</taxon>
        <taxon>Neoptera</taxon>
        <taxon>Endopterygota</taxon>
        <taxon>Diptera</taxon>
        <taxon>Nematocera</taxon>
        <taxon>Sciaroidea</taxon>
        <taxon>Sciaridae</taxon>
        <taxon>Pseudolycoriella</taxon>
    </lineage>
</organism>
<accession>A0A9Q0N8S4</accession>
<evidence type="ECO:0000256" key="4">
    <source>
        <dbReference type="ARBA" id="ARBA00012261"/>
    </source>
</evidence>
<feature type="domain" description="Formyl transferase C-terminal" evidence="9">
    <location>
        <begin position="357"/>
        <end position="453"/>
    </location>
</feature>
<keyword evidence="11" id="KW-1185">Reference proteome</keyword>
<feature type="domain" description="Formyl transferase N-terminal" evidence="8">
    <location>
        <begin position="176"/>
        <end position="335"/>
    </location>
</feature>
<dbReference type="Gene3D" id="3.90.45.10">
    <property type="entry name" value="Peptide deformylase"/>
    <property type="match status" value="1"/>
</dbReference>
<dbReference type="PANTHER" id="PTHR11138">
    <property type="entry name" value="METHIONYL-TRNA FORMYLTRANSFERASE"/>
    <property type="match status" value="1"/>
</dbReference>
<dbReference type="NCBIfam" id="TIGR00079">
    <property type="entry name" value="pept_deformyl"/>
    <property type="match status" value="1"/>
</dbReference>
<comment type="similarity">
    <text evidence="1">Belongs to the Fmt family.</text>
</comment>
<dbReference type="HAMAP" id="MF_00182">
    <property type="entry name" value="Formyl_trans"/>
    <property type="match status" value="1"/>
</dbReference>
<proteinExistence type="inferred from homology"/>
<dbReference type="CDD" id="cd00487">
    <property type="entry name" value="Pep_deformylase"/>
    <property type="match status" value="1"/>
</dbReference>
<dbReference type="InterPro" id="IPR023635">
    <property type="entry name" value="Peptide_deformylase"/>
</dbReference>
<evidence type="ECO:0000256" key="5">
    <source>
        <dbReference type="ARBA" id="ARBA00014185"/>
    </source>
</evidence>
<comment type="similarity">
    <text evidence="2">Belongs to the polypeptide deformylase family.</text>
</comment>
<dbReference type="InterPro" id="IPR044135">
    <property type="entry name" value="Met-tRNA-FMT_C"/>
</dbReference>
<reference evidence="10" key="1">
    <citation type="submission" date="2022-07" db="EMBL/GenBank/DDBJ databases">
        <authorList>
            <person name="Trinca V."/>
            <person name="Uliana J.V.C."/>
            <person name="Torres T.T."/>
            <person name="Ward R.J."/>
            <person name="Monesi N."/>
        </authorList>
    </citation>
    <scope>NUCLEOTIDE SEQUENCE</scope>
    <source>
        <strain evidence="10">HSMRA1968</strain>
        <tissue evidence="10">Whole embryos</tissue>
    </source>
</reference>
<keyword evidence="7" id="KW-0648">Protein biosynthesis</keyword>
<dbReference type="PRINTS" id="PR01576">
    <property type="entry name" value="PDEFORMYLASE"/>
</dbReference>
<evidence type="ECO:0000259" key="9">
    <source>
        <dbReference type="Pfam" id="PF02911"/>
    </source>
</evidence>
<dbReference type="InterPro" id="IPR036821">
    <property type="entry name" value="Peptide_deformylase_sf"/>
</dbReference>
<name>A0A9Q0N8S4_9DIPT</name>
<dbReference type="GO" id="GO:0005829">
    <property type="term" value="C:cytosol"/>
    <property type="evidence" value="ECO:0007669"/>
    <property type="project" value="TreeGrafter"/>
</dbReference>
<dbReference type="SUPFAM" id="SSF53328">
    <property type="entry name" value="Formyltransferase"/>
    <property type="match status" value="1"/>
</dbReference>
<dbReference type="InterPro" id="IPR005794">
    <property type="entry name" value="Fmt"/>
</dbReference>
<dbReference type="Pfam" id="PF00551">
    <property type="entry name" value="Formyl_trans_N"/>
    <property type="match status" value="1"/>
</dbReference>
<dbReference type="PANTHER" id="PTHR11138:SF5">
    <property type="entry name" value="METHIONYL-TRNA FORMYLTRANSFERASE, MITOCHONDRIAL"/>
    <property type="match status" value="1"/>
</dbReference>
<gene>
    <name evidence="10" type="primary">fmt_1</name>
    <name evidence="10" type="ORF">Bhyg_00358</name>
</gene>
<dbReference type="GO" id="GO:0042586">
    <property type="term" value="F:peptide deformylase activity"/>
    <property type="evidence" value="ECO:0007669"/>
    <property type="project" value="UniProtKB-EC"/>
</dbReference>
<evidence type="ECO:0000256" key="7">
    <source>
        <dbReference type="ARBA" id="ARBA00022917"/>
    </source>
</evidence>
<evidence type="ECO:0000256" key="3">
    <source>
        <dbReference type="ARBA" id="ARBA00012175"/>
    </source>
</evidence>
<dbReference type="Pfam" id="PF02911">
    <property type="entry name" value="Formyl_trans_C"/>
    <property type="match status" value="1"/>
</dbReference>
<dbReference type="InterPro" id="IPR036477">
    <property type="entry name" value="Formyl_transf_N_sf"/>
</dbReference>
<dbReference type="AlphaFoldDB" id="A0A9Q0N8S4"/>
<dbReference type="NCBIfam" id="TIGR00460">
    <property type="entry name" value="fmt"/>
    <property type="match status" value="1"/>
</dbReference>
<evidence type="ECO:0000256" key="6">
    <source>
        <dbReference type="ARBA" id="ARBA00022679"/>
    </source>
</evidence>
<sequence length="462" mass="51582">MSVLAIVTAPDARLKQKSLPVGTVNDTIRKLMDDMVETMYHDHGVGLAAIQLGIAKRILVVDLQNNDDTERAVDFYPLFIVDPEIIDKSKELVVAVEGCLSLPEQRVEVARSESISIRFLDYNNKQQELKADGWLARVIQHEMDHLDGRLLVDYLSNIKKDIALQFALPTLRELINSNNHQVVGVFTQAAKSKGRGLNEVASPVHILASKYNIPTYTPKTLRTEEITHLINSIETDIIVVVAYGFLIPQVILQAKKYGCLNIHPSSLPRHRGAAPLQRTIIEGDLETSVCIMQMDEGLDTGDIILQHSLSLSPRITLPVLHDQCATIGAGLLVKTLDNIDNLPRITQDKNGVTYAHKLKKEEGKIDWYETAYKIDCRIRGMNPWPGVYFEYRGKVIKILEAYYNDLDINLPPGTVVNNNSALEIACGKGTLIIQKLQQEGRKVLNAEEFIRGLQSPITSLKA</sequence>
<dbReference type="EMBL" id="WJQU01000001">
    <property type="protein sequence ID" value="KAJ6645156.1"/>
    <property type="molecule type" value="Genomic_DNA"/>
</dbReference>
<dbReference type="HAMAP" id="MF_00163">
    <property type="entry name" value="Pep_deformylase"/>
    <property type="match status" value="1"/>
</dbReference>
<dbReference type="NCBIfam" id="NF001159">
    <property type="entry name" value="PRK00150.1-3"/>
    <property type="match status" value="1"/>
</dbReference>
<evidence type="ECO:0000256" key="1">
    <source>
        <dbReference type="ARBA" id="ARBA00010699"/>
    </source>
</evidence>
<dbReference type="SUPFAM" id="SSF50486">
    <property type="entry name" value="FMT C-terminal domain-like"/>
    <property type="match status" value="1"/>
</dbReference>
<dbReference type="InterPro" id="IPR005793">
    <property type="entry name" value="Formyl_trans_C"/>
</dbReference>
<evidence type="ECO:0000256" key="2">
    <source>
        <dbReference type="ARBA" id="ARBA00010759"/>
    </source>
</evidence>
<dbReference type="Pfam" id="PF01327">
    <property type="entry name" value="Pep_deformylase"/>
    <property type="match status" value="1"/>
</dbReference>
<dbReference type="EC" id="3.5.1.88" evidence="3"/>
<evidence type="ECO:0000259" key="8">
    <source>
        <dbReference type="Pfam" id="PF00551"/>
    </source>
</evidence>
<keyword evidence="6" id="KW-0808">Transferase</keyword>
<dbReference type="SUPFAM" id="SSF56420">
    <property type="entry name" value="Peptide deformylase"/>
    <property type="match status" value="1"/>
</dbReference>
<dbReference type="CDD" id="cd08646">
    <property type="entry name" value="FMT_core_Met-tRNA-FMT_N"/>
    <property type="match status" value="1"/>
</dbReference>
<dbReference type="InterPro" id="IPR041711">
    <property type="entry name" value="Met-tRNA-FMT_N"/>
</dbReference>
<evidence type="ECO:0000313" key="10">
    <source>
        <dbReference type="EMBL" id="KAJ6645156.1"/>
    </source>
</evidence>
<dbReference type="Proteomes" id="UP001151699">
    <property type="component" value="Chromosome A"/>
</dbReference>
<protein>
    <recommendedName>
        <fullName evidence="5">Methionyl-tRNA formyltransferase, mitochondrial</fullName>
        <ecNumber evidence="4">2.1.2.9</ecNumber>
        <ecNumber evidence="3">3.5.1.88</ecNumber>
    </recommendedName>
</protein>
<dbReference type="CDD" id="cd08704">
    <property type="entry name" value="Met_tRNA_FMT_C"/>
    <property type="match status" value="1"/>
</dbReference>
<dbReference type="InterPro" id="IPR002376">
    <property type="entry name" value="Formyl_transf_N"/>
</dbReference>
<dbReference type="GO" id="GO:0004479">
    <property type="term" value="F:methionyl-tRNA formyltransferase activity"/>
    <property type="evidence" value="ECO:0007669"/>
    <property type="project" value="UniProtKB-EC"/>
</dbReference>
<dbReference type="Gene3D" id="3.40.50.12230">
    <property type="match status" value="1"/>
</dbReference>
<dbReference type="EC" id="2.1.2.9" evidence="4"/>
<dbReference type="InterPro" id="IPR011034">
    <property type="entry name" value="Formyl_transferase-like_C_sf"/>
</dbReference>
<comment type="caution">
    <text evidence="10">The sequence shown here is derived from an EMBL/GenBank/DDBJ whole genome shotgun (WGS) entry which is preliminary data.</text>
</comment>
<evidence type="ECO:0000313" key="11">
    <source>
        <dbReference type="Proteomes" id="UP001151699"/>
    </source>
</evidence>
<dbReference type="OrthoDB" id="6780926at2759"/>